<sequence length="495" mass="53259">MATVYLVGAGPGDVGLLTRRAFERVQSADVIVYDALVNPEMLDFSRPDAEKIYVGKRAGQHSLSQDEINALLIEHAQNGKNVCRLKGGDPFVFGRGGEEALACVENGIPFEIVPGISSALAAPAYAGIPVTHREIATSFAVVTGHTASDDAPPDAIPQADTLVFLMGVKALPLIVARLLERGDNPQKPVALVRWGTRAEQQTVVGTLETIEDEVRKAKLKSPAMIVIGEVVNLREKLRWFDNRPLWGKTVVVTRAREQASSLVEGLQKLGARVVQCPTIRVEPLAETSVLEAEIPLLMRNEWVVFTSTNGVEMFFKKLDELHLDARIFGPALVAAIGPATVTSLQKRGIKADFVPESSISEAVASGLLERGAGGKRVLILRALEGREVLEEKLREGHATVASAPIYRTLPDNSNARHARELMEAGQIDWVSFTSSSTVKNFVDALGAEFVAAHRDKFKVAAIGPVTAQSAQKFGLEPDVVAESASVEALAAALLH</sequence>
<proteinExistence type="inferred from homology"/>
<dbReference type="AlphaFoldDB" id="A0A2S8SRV5"/>
<dbReference type="FunFam" id="3.30.950.10:FF:000001">
    <property type="entry name" value="Siroheme synthase"/>
    <property type="match status" value="1"/>
</dbReference>
<dbReference type="Gene3D" id="3.40.50.10090">
    <property type="match status" value="2"/>
</dbReference>
<evidence type="ECO:0000256" key="3">
    <source>
        <dbReference type="ARBA" id="ARBA00022573"/>
    </source>
</evidence>
<protein>
    <recommendedName>
        <fullName evidence="2">uroporphyrinogen-III C-methyltransferase</fullName>
        <ecNumber evidence="2">2.1.1.107</ecNumber>
    </recommendedName>
</protein>
<dbReference type="EMBL" id="NIGF01000011">
    <property type="protein sequence ID" value="PQV63479.1"/>
    <property type="molecule type" value="Genomic_DNA"/>
</dbReference>
<dbReference type="Pfam" id="PF02602">
    <property type="entry name" value="HEM4"/>
    <property type="match status" value="1"/>
</dbReference>
<dbReference type="Gene3D" id="3.30.950.10">
    <property type="entry name" value="Methyltransferase, Cobalt-precorrin-4 Transmethylase, Domain 2"/>
    <property type="match status" value="1"/>
</dbReference>
<evidence type="ECO:0000256" key="9">
    <source>
        <dbReference type="ARBA" id="ARBA00060548"/>
    </source>
</evidence>
<organism evidence="12 13">
    <name type="scientific">Abditibacterium utsteinense</name>
    <dbReference type="NCBI Taxonomy" id="1960156"/>
    <lineage>
        <taxon>Bacteria</taxon>
        <taxon>Pseudomonadati</taxon>
        <taxon>Abditibacteriota</taxon>
        <taxon>Abditibacteriia</taxon>
        <taxon>Abditibacteriales</taxon>
        <taxon>Abditibacteriaceae</taxon>
        <taxon>Abditibacterium</taxon>
    </lineage>
</organism>
<evidence type="ECO:0000256" key="4">
    <source>
        <dbReference type="ARBA" id="ARBA00022603"/>
    </source>
</evidence>
<keyword evidence="13" id="KW-1185">Reference proteome</keyword>
<name>A0A2S8SRV5_9BACT</name>
<dbReference type="PANTHER" id="PTHR45790:SF3">
    <property type="entry name" value="S-ADENOSYL-L-METHIONINE-DEPENDENT UROPORPHYRINOGEN III METHYLTRANSFERASE, CHLOROPLASTIC"/>
    <property type="match status" value="1"/>
</dbReference>
<dbReference type="CDD" id="cd11642">
    <property type="entry name" value="SUMT"/>
    <property type="match status" value="1"/>
</dbReference>
<evidence type="ECO:0000256" key="7">
    <source>
        <dbReference type="ARBA" id="ARBA00023244"/>
    </source>
</evidence>
<keyword evidence="6" id="KW-0949">S-adenosyl-L-methionine</keyword>
<evidence type="ECO:0000313" key="12">
    <source>
        <dbReference type="EMBL" id="PQV63479.1"/>
    </source>
</evidence>
<comment type="caution">
    <text evidence="12">The sequence shown here is derived from an EMBL/GenBank/DDBJ whole genome shotgun (WGS) entry which is preliminary data.</text>
</comment>
<dbReference type="Proteomes" id="UP000237684">
    <property type="component" value="Unassembled WGS sequence"/>
</dbReference>
<feature type="domain" description="Tetrapyrrole biosynthesis uroporphyrinogen III synthase" evidence="11">
    <location>
        <begin position="261"/>
        <end position="490"/>
    </location>
</feature>
<dbReference type="RefSeq" id="WP_105484122.1">
    <property type="nucleotide sequence ID" value="NZ_NIGF01000011.1"/>
</dbReference>
<dbReference type="InterPro" id="IPR000878">
    <property type="entry name" value="4pyrrol_Mease"/>
</dbReference>
<dbReference type="Gene3D" id="3.40.1010.10">
    <property type="entry name" value="Cobalt-precorrin-4 Transmethylase, Domain 1"/>
    <property type="match status" value="1"/>
</dbReference>
<dbReference type="InterPro" id="IPR006366">
    <property type="entry name" value="CobA/CysG_C"/>
</dbReference>
<comment type="pathway">
    <text evidence="9">Cofactor biosynthesis; adenosylcobalamin biosynthesis; precorrin-2 from uroporphyrinogen III: step 1/1.</text>
</comment>
<evidence type="ECO:0000256" key="8">
    <source>
        <dbReference type="ARBA" id="ARBA00025705"/>
    </source>
</evidence>
<dbReference type="GO" id="GO:0004851">
    <property type="term" value="F:uroporphyrin-III C-methyltransferase activity"/>
    <property type="evidence" value="ECO:0007669"/>
    <property type="project" value="UniProtKB-EC"/>
</dbReference>
<dbReference type="FunFam" id="3.40.1010.10:FF:000001">
    <property type="entry name" value="Siroheme synthase"/>
    <property type="match status" value="1"/>
</dbReference>
<keyword evidence="4 12" id="KW-0489">Methyltransferase</keyword>
<dbReference type="NCBIfam" id="TIGR01469">
    <property type="entry name" value="cobA_cysG_Cterm"/>
    <property type="match status" value="1"/>
</dbReference>
<dbReference type="SUPFAM" id="SSF53790">
    <property type="entry name" value="Tetrapyrrole methylase"/>
    <property type="match status" value="1"/>
</dbReference>
<dbReference type="InterPro" id="IPR003754">
    <property type="entry name" value="4pyrrol_synth_uPrphyn_synth"/>
</dbReference>
<evidence type="ECO:0000256" key="5">
    <source>
        <dbReference type="ARBA" id="ARBA00022679"/>
    </source>
</evidence>
<dbReference type="InterPro" id="IPR035996">
    <property type="entry name" value="4pyrrol_Methylase_sf"/>
</dbReference>
<dbReference type="EC" id="2.1.1.107" evidence="2"/>
<evidence type="ECO:0000313" key="13">
    <source>
        <dbReference type="Proteomes" id="UP000237684"/>
    </source>
</evidence>
<dbReference type="InParanoid" id="A0A2S8SRV5"/>
<keyword evidence="7" id="KW-0627">Porphyrin biosynthesis</keyword>
<keyword evidence="3" id="KW-0169">Cobalamin biosynthesis</keyword>
<dbReference type="InterPro" id="IPR014776">
    <property type="entry name" value="4pyrrole_Mease_sub2"/>
</dbReference>
<evidence type="ECO:0000259" key="10">
    <source>
        <dbReference type="Pfam" id="PF00590"/>
    </source>
</evidence>
<feature type="domain" description="Tetrapyrrole methylase" evidence="10">
    <location>
        <begin position="3"/>
        <end position="210"/>
    </location>
</feature>
<dbReference type="Pfam" id="PF00590">
    <property type="entry name" value="TP_methylase"/>
    <property type="match status" value="1"/>
</dbReference>
<dbReference type="GO" id="GO:0009236">
    <property type="term" value="P:cobalamin biosynthetic process"/>
    <property type="evidence" value="ECO:0007669"/>
    <property type="project" value="UniProtKB-KW"/>
</dbReference>
<comment type="similarity">
    <text evidence="1">Belongs to the precorrin methyltransferase family.</text>
</comment>
<dbReference type="InterPro" id="IPR050161">
    <property type="entry name" value="Siro_Cobalamin_biosynth"/>
</dbReference>
<dbReference type="GO" id="GO:0019354">
    <property type="term" value="P:siroheme biosynthetic process"/>
    <property type="evidence" value="ECO:0007669"/>
    <property type="project" value="InterPro"/>
</dbReference>
<dbReference type="SUPFAM" id="SSF69618">
    <property type="entry name" value="HemD-like"/>
    <property type="match status" value="1"/>
</dbReference>
<dbReference type="OrthoDB" id="9815856at2"/>
<keyword evidence="5 12" id="KW-0808">Transferase</keyword>
<reference evidence="12 13" key="1">
    <citation type="journal article" date="2018" name="Syst. Appl. Microbiol.">
        <title>Abditibacterium utsteinense sp. nov., the first cultivated member of candidate phylum FBP, isolated from ice-free Antarctic soil samples.</title>
        <authorList>
            <person name="Tahon G."/>
            <person name="Tytgat B."/>
            <person name="Lebbe L."/>
            <person name="Carlier A."/>
            <person name="Willems A."/>
        </authorList>
    </citation>
    <scope>NUCLEOTIDE SEQUENCE [LARGE SCALE GENOMIC DNA]</scope>
    <source>
        <strain evidence="12 13">LMG 29911</strain>
    </source>
</reference>
<evidence type="ECO:0000256" key="2">
    <source>
        <dbReference type="ARBA" id="ARBA00012162"/>
    </source>
</evidence>
<dbReference type="InterPro" id="IPR014777">
    <property type="entry name" value="4pyrrole_Mease_sub1"/>
</dbReference>
<dbReference type="InterPro" id="IPR036108">
    <property type="entry name" value="4pyrrol_syn_uPrphyn_synt_sf"/>
</dbReference>
<dbReference type="GO" id="GO:0032259">
    <property type="term" value="P:methylation"/>
    <property type="evidence" value="ECO:0007669"/>
    <property type="project" value="UniProtKB-KW"/>
</dbReference>
<evidence type="ECO:0000259" key="11">
    <source>
        <dbReference type="Pfam" id="PF02602"/>
    </source>
</evidence>
<dbReference type="GO" id="GO:0004852">
    <property type="term" value="F:uroporphyrinogen-III synthase activity"/>
    <property type="evidence" value="ECO:0007669"/>
    <property type="project" value="InterPro"/>
</dbReference>
<comment type="pathway">
    <text evidence="8">Porphyrin-containing compound metabolism; siroheme biosynthesis; precorrin-2 from uroporphyrinogen III: step 1/1.</text>
</comment>
<evidence type="ECO:0000256" key="6">
    <source>
        <dbReference type="ARBA" id="ARBA00022691"/>
    </source>
</evidence>
<dbReference type="PANTHER" id="PTHR45790">
    <property type="entry name" value="SIROHEME SYNTHASE-RELATED"/>
    <property type="match status" value="1"/>
</dbReference>
<gene>
    <name evidence="12" type="ORF">B1R32_11140</name>
</gene>
<dbReference type="FunCoup" id="A0A2S8SRV5">
    <property type="interactions" value="367"/>
</dbReference>
<accession>A0A2S8SRV5</accession>
<evidence type="ECO:0000256" key="1">
    <source>
        <dbReference type="ARBA" id="ARBA00005879"/>
    </source>
</evidence>
<dbReference type="CDD" id="cd06578">
    <property type="entry name" value="HemD"/>
    <property type="match status" value="1"/>
</dbReference>
<dbReference type="NCBIfam" id="NF004790">
    <property type="entry name" value="PRK06136.1"/>
    <property type="match status" value="1"/>
</dbReference>